<dbReference type="OrthoDB" id="7688673at2"/>
<evidence type="ECO:0000256" key="3">
    <source>
        <dbReference type="ARBA" id="ARBA00023125"/>
    </source>
</evidence>
<dbReference type="PANTHER" id="PTHR30363:SF4">
    <property type="entry name" value="GLYCEROL-3-PHOSPHATE REGULON REPRESSOR"/>
    <property type="match status" value="1"/>
</dbReference>
<dbReference type="SMART" id="SM00420">
    <property type="entry name" value="HTH_DEOR"/>
    <property type="match status" value="1"/>
</dbReference>
<evidence type="ECO:0000313" key="8">
    <source>
        <dbReference type="Proteomes" id="UP000290759"/>
    </source>
</evidence>
<dbReference type="Pfam" id="PF08220">
    <property type="entry name" value="HTH_DeoR"/>
    <property type="match status" value="1"/>
</dbReference>
<dbReference type="PANTHER" id="PTHR30363">
    <property type="entry name" value="HTH-TYPE TRANSCRIPTIONAL REGULATOR SRLR-RELATED"/>
    <property type="match status" value="1"/>
</dbReference>
<dbReference type="InterPro" id="IPR001034">
    <property type="entry name" value="DeoR_HTH"/>
</dbReference>
<dbReference type="SMART" id="SM01134">
    <property type="entry name" value="DeoRC"/>
    <property type="match status" value="1"/>
</dbReference>
<evidence type="ECO:0000313" key="7">
    <source>
        <dbReference type="EMBL" id="RYC28996.1"/>
    </source>
</evidence>
<dbReference type="InterPro" id="IPR014036">
    <property type="entry name" value="DeoR-like_C"/>
</dbReference>
<accession>A0A4Q2U2T5</accession>
<dbReference type="InterPro" id="IPR037171">
    <property type="entry name" value="NagB/RpiA_transferase-like"/>
</dbReference>
<dbReference type="Gene3D" id="1.10.10.10">
    <property type="entry name" value="Winged helix-like DNA-binding domain superfamily/Winged helix DNA-binding domain"/>
    <property type="match status" value="1"/>
</dbReference>
<dbReference type="PROSITE" id="PS51000">
    <property type="entry name" value="HTH_DEOR_2"/>
    <property type="match status" value="1"/>
</dbReference>
<keyword evidence="3" id="KW-0238">DNA-binding</keyword>
<feature type="region of interest" description="Disordered" evidence="5">
    <location>
        <begin position="1"/>
        <end position="21"/>
    </location>
</feature>
<proteinExistence type="predicted"/>
<evidence type="ECO:0000256" key="1">
    <source>
        <dbReference type="ARBA" id="ARBA00022491"/>
    </source>
</evidence>
<dbReference type="PRINTS" id="PR00037">
    <property type="entry name" value="HTHLACR"/>
</dbReference>
<keyword evidence="8" id="KW-1185">Reference proteome</keyword>
<keyword evidence="1" id="KW-0678">Repressor</keyword>
<gene>
    <name evidence="7" type="ORF">D3273_26325</name>
</gene>
<dbReference type="EMBL" id="QYBB01000081">
    <property type="protein sequence ID" value="RYC28996.1"/>
    <property type="molecule type" value="Genomic_DNA"/>
</dbReference>
<comment type="caution">
    <text evidence="7">The sequence shown here is derived from an EMBL/GenBank/DDBJ whole genome shotgun (WGS) entry which is preliminary data.</text>
</comment>
<feature type="domain" description="HTH deoR-type" evidence="6">
    <location>
        <begin position="30"/>
        <end position="85"/>
    </location>
</feature>
<dbReference type="Proteomes" id="UP000290759">
    <property type="component" value="Unassembled WGS sequence"/>
</dbReference>
<dbReference type="InterPro" id="IPR036388">
    <property type="entry name" value="WH-like_DNA-bd_sf"/>
</dbReference>
<reference evidence="7 8" key="1">
    <citation type="submission" date="2018-12" db="EMBL/GenBank/DDBJ databases">
        <authorList>
            <person name="Grouzdev D.S."/>
            <person name="Krutkina M.S."/>
        </authorList>
    </citation>
    <scope>NUCLEOTIDE SEQUENCE [LARGE SCALE GENOMIC DNA]</scope>
    <source>
        <strain evidence="7 8">RmlP026</strain>
    </source>
</reference>
<name>A0A4Q2U2T5_9HYPH</name>
<evidence type="ECO:0000256" key="2">
    <source>
        <dbReference type="ARBA" id="ARBA00023015"/>
    </source>
</evidence>
<dbReference type="Pfam" id="PF00455">
    <property type="entry name" value="DeoRC"/>
    <property type="match status" value="1"/>
</dbReference>
<dbReference type="SUPFAM" id="SSF100950">
    <property type="entry name" value="NagB/RpiA/CoA transferase-like"/>
    <property type="match status" value="1"/>
</dbReference>
<evidence type="ECO:0000256" key="5">
    <source>
        <dbReference type="SAM" id="MobiDB-lite"/>
    </source>
</evidence>
<reference evidence="7 8" key="2">
    <citation type="submission" date="2019-02" db="EMBL/GenBank/DDBJ databases">
        <title>'Lichenibacterium ramalinii' gen. nov. sp. nov., 'Lichenibacterium minor' gen. nov. sp. nov.</title>
        <authorList>
            <person name="Pankratov T."/>
        </authorList>
    </citation>
    <scope>NUCLEOTIDE SEQUENCE [LARGE SCALE GENOMIC DNA]</scope>
    <source>
        <strain evidence="7 8">RmlP026</strain>
    </source>
</reference>
<keyword evidence="2" id="KW-0805">Transcription regulation</keyword>
<dbReference type="InterPro" id="IPR018356">
    <property type="entry name" value="Tscrpt_reg_HTH_DeoR_CS"/>
</dbReference>
<organism evidence="7 8">
    <name type="scientific">Lichenibacterium minor</name>
    <dbReference type="NCBI Taxonomy" id="2316528"/>
    <lineage>
        <taxon>Bacteria</taxon>
        <taxon>Pseudomonadati</taxon>
        <taxon>Pseudomonadota</taxon>
        <taxon>Alphaproteobacteria</taxon>
        <taxon>Hyphomicrobiales</taxon>
        <taxon>Lichenihabitantaceae</taxon>
        <taxon>Lichenibacterium</taxon>
    </lineage>
</organism>
<evidence type="ECO:0000259" key="6">
    <source>
        <dbReference type="PROSITE" id="PS51000"/>
    </source>
</evidence>
<dbReference type="GO" id="GO:0003677">
    <property type="term" value="F:DNA binding"/>
    <property type="evidence" value="ECO:0007669"/>
    <property type="project" value="UniProtKB-KW"/>
</dbReference>
<protein>
    <submittedName>
        <fullName evidence="7">DeoR/GlpR transcriptional regulator</fullName>
    </submittedName>
</protein>
<dbReference type="PROSITE" id="PS00894">
    <property type="entry name" value="HTH_DEOR_1"/>
    <property type="match status" value="1"/>
</dbReference>
<dbReference type="SUPFAM" id="SSF46785">
    <property type="entry name" value="Winged helix' DNA-binding domain"/>
    <property type="match status" value="1"/>
</dbReference>
<keyword evidence="4" id="KW-0804">Transcription</keyword>
<dbReference type="GO" id="GO:0003700">
    <property type="term" value="F:DNA-binding transcription factor activity"/>
    <property type="evidence" value="ECO:0007669"/>
    <property type="project" value="InterPro"/>
</dbReference>
<dbReference type="InterPro" id="IPR050313">
    <property type="entry name" value="Carb_Metab_HTH_regulators"/>
</dbReference>
<dbReference type="InterPro" id="IPR036390">
    <property type="entry name" value="WH_DNA-bd_sf"/>
</dbReference>
<sequence>MVPMPYIDRAGSRSQNLTHHHGTGQFPMFALQRQQLITDRIKAHGRVAVADLARELDTSHETIRRDLAALEEAGDLRRVHGGAIDMARVGGPEPPMAVRASLCTDEKKRIARAALAHVPDTGTILLESASTSLFLAEMLPDGARTTIVTNGLDIAHGLAIRGFDVVMLGGRVRNRSLATLDDWVHPALEGLHADVAFLGTLGFTTHAGLTAPDLPDAAVKRRCLGIADRNLLLAESAKFGVVALCRYADLSDFDLLITDTDLSEAAVEDIRSMGIEIIMA</sequence>
<dbReference type="AlphaFoldDB" id="A0A4Q2U2T5"/>
<evidence type="ECO:0000256" key="4">
    <source>
        <dbReference type="ARBA" id="ARBA00023163"/>
    </source>
</evidence>